<keyword evidence="2" id="KW-0812">Transmembrane</keyword>
<feature type="compositionally biased region" description="Basic and acidic residues" evidence="1">
    <location>
        <begin position="94"/>
        <end position="106"/>
    </location>
</feature>
<feature type="compositionally biased region" description="Low complexity" evidence="1">
    <location>
        <begin position="135"/>
        <end position="146"/>
    </location>
</feature>
<keyword evidence="2" id="KW-1133">Transmembrane helix</keyword>
<organism>
    <name type="scientific">Serpula lacrymans var. lacrymans (strain S7.9)</name>
    <name type="common">Dry rot fungus</name>
    <dbReference type="NCBI Taxonomy" id="578457"/>
    <lineage>
        <taxon>Eukaryota</taxon>
        <taxon>Fungi</taxon>
        <taxon>Dikarya</taxon>
        <taxon>Basidiomycota</taxon>
        <taxon>Agaricomycotina</taxon>
        <taxon>Agaricomycetes</taxon>
        <taxon>Agaricomycetidae</taxon>
        <taxon>Boletales</taxon>
        <taxon>Coniophorineae</taxon>
        <taxon>Serpulaceae</taxon>
        <taxon>Serpula</taxon>
    </lineage>
</organism>
<dbReference type="Proteomes" id="UP000008064">
    <property type="component" value="Unassembled WGS sequence"/>
</dbReference>
<proteinExistence type="predicted"/>
<evidence type="ECO:0000256" key="2">
    <source>
        <dbReference type="SAM" id="Phobius"/>
    </source>
</evidence>
<protein>
    <submittedName>
        <fullName evidence="3">Uncharacterized protein</fullName>
    </submittedName>
</protein>
<sequence>MTEDRLHEAAAVSVESSALAGKVENAQAARQAALIQDTSAASIVKKLGSPLIQKSRQSASLASPISETPSRHSSVTKSSTSQPPSTVVTPLRTMSDKGKGKRKAEEVDITPPDQKKEGQRATFVIPAEGRTQRISASGSSSHAPSSYHRKRARLSSPPPPSQSRPTSAQTNQFGSWSSHTSSRALPAPRAPSHAASTRSNNPQSLARQPSDRRRSMSQISIPISALVSPHVPSITTSSKFHMRDPRRPPKKLHDTEWSLRFKTEDEPGSPLHAWAFFIGFILFPAWWIAALFFRVPKTRTVGEPEIEKAVTIDDPQVEHGAKTWRFRCRVMSIISVFTYIPFIVLVAIFVPR</sequence>
<dbReference type="EMBL" id="GL945435">
    <property type="protein sequence ID" value="EGO23756.1"/>
    <property type="molecule type" value="Genomic_DNA"/>
</dbReference>
<feature type="transmembrane region" description="Helical" evidence="2">
    <location>
        <begin position="271"/>
        <end position="293"/>
    </location>
</feature>
<feature type="compositionally biased region" description="Polar residues" evidence="1">
    <location>
        <begin position="168"/>
        <end position="183"/>
    </location>
</feature>
<feature type="compositionally biased region" description="Polar residues" evidence="1">
    <location>
        <begin position="194"/>
        <end position="207"/>
    </location>
</feature>
<feature type="compositionally biased region" description="Low complexity" evidence="1">
    <location>
        <begin position="71"/>
        <end position="90"/>
    </location>
</feature>
<accession>F8NYT5</accession>
<feature type="compositionally biased region" description="Polar residues" evidence="1">
    <location>
        <begin position="52"/>
        <end position="67"/>
    </location>
</feature>
<dbReference type="GeneID" id="18819700"/>
<feature type="transmembrane region" description="Helical" evidence="2">
    <location>
        <begin position="330"/>
        <end position="350"/>
    </location>
</feature>
<reference evidence="3" key="1">
    <citation type="submission" date="2011-04" db="EMBL/GenBank/DDBJ databases">
        <title>Evolution of plant cell wall degrading machinery underlies the functional diversity of forest fungi.</title>
        <authorList>
            <consortium name="US DOE Joint Genome Institute (JGI-PGF)"/>
            <person name="Eastwood D.C."/>
            <person name="Floudas D."/>
            <person name="Binder M."/>
            <person name="Majcherczyk A."/>
            <person name="Schneider P."/>
            <person name="Aerts A."/>
            <person name="Asiegbu F.O."/>
            <person name="Baker S.E."/>
            <person name="Barry K."/>
            <person name="Bendiksby M."/>
            <person name="Blumentritt M."/>
            <person name="Coutinho P.M."/>
            <person name="Cullen D."/>
            <person name="Cullen D."/>
            <person name="Gathman A."/>
            <person name="Goodell B."/>
            <person name="Henrissat B."/>
            <person name="Ihrmark K."/>
            <person name="Kauserud H."/>
            <person name="Kohler A."/>
            <person name="LaButti K."/>
            <person name="Lapidus A."/>
            <person name="Lavin J.L."/>
            <person name="Lee Y.-H."/>
            <person name="Lindquist E."/>
            <person name="Lilly W."/>
            <person name="Lucas S."/>
            <person name="Morin E."/>
            <person name="Murat C."/>
            <person name="Oguiza J.A."/>
            <person name="Park J."/>
            <person name="Pisabarro A.G."/>
            <person name="Riley R."/>
            <person name="Rosling A."/>
            <person name="Salamov A."/>
            <person name="Schmidt O."/>
            <person name="Schmutz J."/>
            <person name="Skrede I."/>
            <person name="Stenlid J."/>
            <person name="Wiebenga A."/>
            <person name="Xie X."/>
            <person name="Kues U."/>
            <person name="Hibbett D.S."/>
            <person name="Hoffmeister D."/>
            <person name="Hogberg N."/>
            <person name="Martin F."/>
            <person name="Grigoriev I.V."/>
            <person name="Watkinson S.C."/>
        </authorList>
    </citation>
    <scope>NUCLEOTIDE SEQUENCE</scope>
    <source>
        <strain evidence="3">S7.9</strain>
    </source>
</reference>
<dbReference type="HOGENOM" id="CLU_055658_0_0_1"/>
<name>F8NYT5_SERL9</name>
<keyword evidence="2" id="KW-0472">Membrane</keyword>
<gene>
    <name evidence="3" type="ORF">SERLADRAFT_470068</name>
</gene>
<dbReference type="KEGG" id="sla:SERLADRAFT_470068"/>
<evidence type="ECO:0000313" key="3">
    <source>
        <dbReference type="EMBL" id="EGO23756.1"/>
    </source>
</evidence>
<dbReference type="AlphaFoldDB" id="F8NYT5"/>
<feature type="region of interest" description="Disordered" evidence="1">
    <location>
        <begin position="52"/>
        <end position="222"/>
    </location>
</feature>
<dbReference type="RefSeq" id="XP_007319518.1">
    <property type="nucleotide sequence ID" value="XM_007319456.1"/>
</dbReference>
<dbReference type="OrthoDB" id="3266087at2759"/>
<evidence type="ECO:0000256" key="1">
    <source>
        <dbReference type="SAM" id="MobiDB-lite"/>
    </source>
</evidence>